<evidence type="ECO:0000313" key="5">
    <source>
        <dbReference type="EnsemblPlants" id="LPERR01G39220.1"/>
    </source>
</evidence>
<feature type="transmembrane region" description="Helical" evidence="3">
    <location>
        <begin position="203"/>
        <end position="223"/>
    </location>
</feature>
<feature type="compositionally biased region" description="Basic and acidic residues" evidence="2">
    <location>
        <begin position="124"/>
        <end position="133"/>
    </location>
</feature>
<sequence length="283" mass="30801">MVVGSLVAVLVCSCWHLAVAAVKLPAIFCCDAMLTTVAFLTFPLRLLAALDRLVGEMQRQMERLVWEKSELEEKLSLAIKESKAMEEILDEMEEEHDDAITKITLLETQLKALKLENMRLNEHKGKSEWDKKPAPTSSSSNTRKEADVIAPEVTSSSPEEEKEEFLVRRRKAAAVARRRSMFSLGMSAAVGAVVWTADAPCLPLLAGLFAMVGVSMCAVARSLRRRRDGDDGDGVALLGLNWFLLGVLASPMLPGAARAVFPRVARLAGPAVAWLSATVPVSS</sequence>
<evidence type="ECO:0000256" key="2">
    <source>
        <dbReference type="SAM" id="MobiDB-lite"/>
    </source>
</evidence>
<proteinExistence type="predicted"/>
<dbReference type="Proteomes" id="UP000032180">
    <property type="component" value="Chromosome 1"/>
</dbReference>
<reference evidence="5 6" key="1">
    <citation type="submission" date="2012-08" db="EMBL/GenBank/DDBJ databases">
        <title>Oryza genome evolution.</title>
        <authorList>
            <person name="Wing R.A."/>
        </authorList>
    </citation>
    <scope>NUCLEOTIDE SEQUENCE</scope>
</reference>
<keyword evidence="1" id="KW-0175">Coiled coil</keyword>
<keyword evidence="3" id="KW-0812">Transmembrane</keyword>
<dbReference type="STRING" id="77586.A0A0D9VAL9"/>
<dbReference type="HOGENOM" id="CLU_069016_0_0_1"/>
<feature type="chain" id="PRO_5002347208" evidence="4">
    <location>
        <begin position="21"/>
        <end position="283"/>
    </location>
</feature>
<feature type="signal peptide" evidence="4">
    <location>
        <begin position="1"/>
        <end position="20"/>
    </location>
</feature>
<feature type="transmembrane region" description="Helical" evidence="3">
    <location>
        <begin position="180"/>
        <end position="197"/>
    </location>
</feature>
<dbReference type="Gramene" id="LPERR01G39220.1">
    <property type="protein sequence ID" value="LPERR01G39220.1"/>
    <property type="gene ID" value="LPERR01G39220"/>
</dbReference>
<keyword evidence="3" id="KW-1133">Transmembrane helix</keyword>
<accession>A0A0D9VAL9</accession>
<evidence type="ECO:0000256" key="1">
    <source>
        <dbReference type="SAM" id="Coils"/>
    </source>
</evidence>
<dbReference type="AlphaFoldDB" id="A0A0D9VAL9"/>
<dbReference type="EnsemblPlants" id="LPERR01G39220.1">
    <property type="protein sequence ID" value="LPERR01G39220.1"/>
    <property type="gene ID" value="LPERR01G39220"/>
</dbReference>
<protein>
    <submittedName>
        <fullName evidence="5">Uncharacterized protein</fullName>
    </submittedName>
</protein>
<reference evidence="6" key="2">
    <citation type="submission" date="2013-12" db="EMBL/GenBank/DDBJ databases">
        <authorList>
            <person name="Yu Y."/>
            <person name="Lee S."/>
            <person name="de Baynast K."/>
            <person name="Wissotski M."/>
            <person name="Liu L."/>
            <person name="Talag J."/>
            <person name="Goicoechea J."/>
            <person name="Angelova A."/>
            <person name="Jetty R."/>
            <person name="Kudrna D."/>
            <person name="Golser W."/>
            <person name="Rivera L."/>
            <person name="Zhang J."/>
            <person name="Wing R."/>
        </authorList>
    </citation>
    <scope>NUCLEOTIDE SEQUENCE</scope>
</reference>
<keyword evidence="3" id="KW-0472">Membrane</keyword>
<name>A0A0D9VAL9_9ORYZ</name>
<keyword evidence="6" id="KW-1185">Reference proteome</keyword>
<reference evidence="5" key="3">
    <citation type="submission" date="2015-04" db="UniProtKB">
        <authorList>
            <consortium name="EnsemblPlants"/>
        </authorList>
    </citation>
    <scope>IDENTIFICATION</scope>
</reference>
<feature type="transmembrane region" description="Helical" evidence="3">
    <location>
        <begin position="235"/>
        <end position="253"/>
    </location>
</feature>
<feature type="coiled-coil region" evidence="1">
    <location>
        <begin position="54"/>
        <end position="123"/>
    </location>
</feature>
<feature type="region of interest" description="Disordered" evidence="2">
    <location>
        <begin position="124"/>
        <end position="162"/>
    </location>
</feature>
<dbReference type="eggNOG" id="ENOG502QVX6">
    <property type="taxonomic scope" value="Eukaryota"/>
</dbReference>
<dbReference type="PANTHER" id="PTHR36073">
    <property type="match status" value="1"/>
</dbReference>
<keyword evidence="4" id="KW-0732">Signal</keyword>
<evidence type="ECO:0000313" key="6">
    <source>
        <dbReference type="Proteomes" id="UP000032180"/>
    </source>
</evidence>
<organism evidence="5 6">
    <name type="scientific">Leersia perrieri</name>
    <dbReference type="NCBI Taxonomy" id="77586"/>
    <lineage>
        <taxon>Eukaryota</taxon>
        <taxon>Viridiplantae</taxon>
        <taxon>Streptophyta</taxon>
        <taxon>Embryophyta</taxon>
        <taxon>Tracheophyta</taxon>
        <taxon>Spermatophyta</taxon>
        <taxon>Magnoliopsida</taxon>
        <taxon>Liliopsida</taxon>
        <taxon>Poales</taxon>
        <taxon>Poaceae</taxon>
        <taxon>BOP clade</taxon>
        <taxon>Oryzoideae</taxon>
        <taxon>Oryzeae</taxon>
        <taxon>Oryzinae</taxon>
        <taxon>Leersia</taxon>
    </lineage>
</organism>
<evidence type="ECO:0000256" key="3">
    <source>
        <dbReference type="SAM" id="Phobius"/>
    </source>
</evidence>
<evidence type="ECO:0000256" key="4">
    <source>
        <dbReference type="SAM" id="SignalP"/>
    </source>
</evidence>
<feature type="transmembrane region" description="Helical" evidence="3">
    <location>
        <begin position="36"/>
        <end position="54"/>
    </location>
</feature>
<dbReference type="PANTHER" id="PTHR36073:SF1">
    <property type="entry name" value="OS01G0962100 PROTEIN"/>
    <property type="match status" value="1"/>
</dbReference>